<dbReference type="RefSeq" id="WP_081360359.1">
    <property type="nucleotide sequence ID" value="NZ_CP027715.1"/>
</dbReference>
<dbReference type="CDD" id="cd06173">
    <property type="entry name" value="MFS_MefA_like"/>
    <property type="match status" value="1"/>
</dbReference>
<dbReference type="Gene3D" id="1.20.1250.20">
    <property type="entry name" value="MFS general substrate transporter like domains"/>
    <property type="match status" value="1"/>
</dbReference>
<keyword evidence="4 6" id="KW-1133">Transmembrane helix</keyword>
<feature type="transmembrane region" description="Helical" evidence="6">
    <location>
        <begin position="80"/>
        <end position="105"/>
    </location>
</feature>
<feature type="transmembrane region" description="Helical" evidence="6">
    <location>
        <begin position="155"/>
        <end position="177"/>
    </location>
</feature>
<sequence length="441" mass="47269">MKNRFADFFISRNFSLLWLGQALSSFGEFVLESTVIVWLVTDLFRDNAFLPSAVGLAVAASAIPRVLVAPLAGTWVDRMTPLYVMITADAIRVVNFLIFVVIYSLSGFDQMQVLAGVLLLLLVNSVAAQFFNPARQAIMQVVIPSDRRVEASAKAMFSLTGISVLSASLGPALFVWVGPVWALLINVLAFTCSALCIASTCGLRTTLRAEQERPPFWRGLLAGLRFSWGHASIRTLLTGVALYGFSLGINNVALSLYAFKTLGLSPYEYGLILAAFPVGGLIAALLIRPLLRSLSIRQAFTVALLCMGLSYLGYSLHPPFYLAWTLMFCCGLFFSVFAIVQGPMLQEAVPAGYMGRVSATVTPVLAVASLTGTLVCSQTLNIAQGLMGHLDVHLDVYGGYIFIAAGLLLSGGGLMLIGQRAGTRQVAAVVATGEAPVQARH</sequence>
<feature type="transmembrane region" description="Helical" evidence="6">
    <location>
        <begin position="400"/>
        <end position="417"/>
    </location>
</feature>
<feature type="transmembrane region" description="Helical" evidence="6">
    <location>
        <begin position="269"/>
        <end position="287"/>
    </location>
</feature>
<feature type="transmembrane region" description="Helical" evidence="6">
    <location>
        <begin position="48"/>
        <end position="68"/>
    </location>
</feature>
<keyword evidence="5 6" id="KW-0472">Membrane</keyword>
<comment type="subcellular location">
    <subcellularLocation>
        <location evidence="1">Cell membrane</location>
        <topology evidence="1">Multi-pass membrane protein</topology>
    </subcellularLocation>
</comment>
<dbReference type="AlphaFoldDB" id="A0AAJ1E1T7"/>
<evidence type="ECO:0000256" key="4">
    <source>
        <dbReference type="ARBA" id="ARBA00022989"/>
    </source>
</evidence>
<dbReference type="Pfam" id="PF07690">
    <property type="entry name" value="MFS_1"/>
    <property type="match status" value="1"/>
</dbReference>
<feature type="transmembrane region" description="Helical" evidence="6">
    <location>
        <begin position="361"/>
        <end position="380"/>
    </location>
</feature>
<reference evidence="7" key="1">
    <citation type="submission" date="2020-12" db="EMBL/GenBank/DDBJ databases">
        <title>Generalized mutagenesis with transposon Tn5. A laboratory procedure for the identification of genes responsible for a bacterial phenotype and its regulation, illustrated with phenazine production in Pseudomonas chlororaphis.</title>
        <authorList>
            <person name="Muzio F."/>
            <person name="Sobrero P."/>
            <person name="Agaras B."/>
            <person name="Valverde C."/>
        </authorList>
    </citation>
    <scope>NUCLEOTIDE SEQUENCE</scope>
    <source>
        <strain evidence="7">SMMP3</strain>
    </source>
</reference>
<evidence type="ECO:0000313" key="8">
    <source>
        <dbReference type="Proteomes" id="UP000787568"/>
    </source>
</evidence>
<dbReference type="PANTHER" id="PTHR23513:SF6">
    <property type="entry name" value="MAJOR FACILITATOR SUPERFAMILY ASSOCIATED DOMAIN-CONTAINING PROTEIN"/>
    <property type="match status" value="1"/>
</dbReference>
<gene>
    <name evidence="7" type="ORF">I8747_07900</name>
</gene>
<dbReference type="SUPFAM" id="SSF103473">
    <property type="entry name" value="MFS general substrate transporter"/>
    <property type="match status" value="1"/>
</dbReference>
<evidence type="ECO:0000256" key="2">
    <source>
        <dbReference type="ARBA" id="ARBA00022475"/>
    </source>
</evidence>
<feature type="transmembrane region" description="Helical" evidence="6">
    <location>
        <begin position="320"/>
        <end position="340"/>
    </location>
</feature>
<dbReference type="InterPro" id="IPR036259">
    <property type="entry name" value="MFS_trans_sf"/>
</dbReference>
<dbReference type="PANTHER" id="PTHR23513">
    <property type="entry name" value="INTEGRAL MEMBRANE EFFLUX PROTEIN-RELATED"/>
    <property type="match status" value="1"/>
</dbReference>
<evidence type="ECO:0000256" key="3">
    <source>
        <dbReference type="ARBA" id="ARBA00022692"/>
    </source>
</evidence>
<organism evidence="7 8">
    <name type="scientific">Pseudomonas chlororaphis subsp. aurantiaca</name>
    <dbReference type="NCBI Taxonomy" id="86192"/>
    <lineage>
        <taxon>Bacteria</taxon>
        <taxon>Pseudomonadati</taxon>
        <taxon>Pseudomonadota</taxon>
        <taxon>Gammaproteobacteria</taxon>
        <taxon>Pseudomonadales</taxon>
        <taxon>Pseudomonadaceae</taxon>
        <taxon>Pseudomonas</taxon>
    </lineage>
</organism>
<keyword evidence="2" id="KW-1003">Cell membrane</keyword>
<keyword evidence="3 6" id="KW-0812">Transmembrane</keyword>
<protein>
    <submittedName>
        <fullName evidence="7">MFS transporter</fullName>
    </submittedName>
</protein>
<proteinExistence type="predicted"/>
<evidence type="ECO:0000256" key="5">
    <source>
        <dbReference type="ARBA" id="ARBA00023136"/>
    </source>
</evidence>
<dbReference type="GO" id="GO:0005886">
    <property type="term" value="C:plasma membrane"/>
    <property type="evidence" value="ECO:0007669"/>
    <property type="project" value="UniProtKB-SubCell"/>
</dbReference>
<feature type="transmembrane region" description="Helical" evidence="6">
    <location>
        <begin position="294"/>
        <end position="314"/>
    </location>
</feature>
<name>A0AAJ1E1T7_9PSED</name>
<comment type="caution">
    <text evidence="7">The sequence shown here is derived from an EMBL/GenBank/DDBJ whole genome shotgun (WGS) entry which is preliminary data.</text>
</comment>
<feature type="transmembrane region" description="Helical" evidence="6">
    <location>
        <begin position="183"/>
        <end position="203"/>
    </location>
</feature>
<dbReference type="EMBL" id="JAEEFW010000002">
    <property type="protein sequence ID" value="MBU4632734.1"/>
    <property type="molecule type" value="Genomic_DNA"/>
</dbReference>
<feature type="transmembrane region" description="Helical" evidence="6">
    <location>
        <begin position="235"/>
        <end position="257"/>
    </location>
</feature>
<accession>A0AAJ1E1T7</accession>
<dbReference type="GO" id="GO:0022857">
    <property type="term" value="F:transmembrane transporter activity"/>
    <property type="evidence" value="ECO:0007669"/>
    <property type="project" value="InterPro"/>
</dbReference>
<evidence type="ECO:0000256" key="1">
    <source>
        <dbReference type="ARBA" id="ARBA00004651"/>
    </source>
</evidence>
<evidence type="ECO:0000313" key="7">
    <source>
        <dbReference type="EMBL" id="MBU4632734.1"/>
    </source>
</evidence>
<evidence type="ECO:0000256" key="6">
    <source>
        <dbReference type="SAM" id="Phobius"/>
    </source>
</evidence>
<dbReference type="InterPro" id="IPR011701">
    <property type="entry name" value="MFS"/>
</dbReference>
<feature type="transmembrane region" description="Helical" evidence="6">
    <location>
        <begin position="111"/>
        <end position="134"/>
    </location>
</feature>
<dbReference type="Proteomes" id="UP000787568">
    <property type="component" value="Unassembled WGS sequence"/>
</dbReference>